<comment type="caution">
    <text evidence="3">The sequence shown here is derived from an EMBL/GenBank/DDBJ whole genome shotgun (WGS) entry which is preliminary data.</text>
</comment>
<comment type="function">
    <text evidence="1">Involved in the modulation of the specificity of the ClpAP-mediated ATP-dependent protein degradation.</text>
</comment>
<gene>
    <name evidence="1" type="primary">clpS</name>
    <name evidence="3" type="ORF">CH371_19655</name>
</gene>
<evidence type="ECO:0000259" key="2">
    <source>
        <dbReference type="Pfam" id="PF02617"/>
    </source>
</evidence>
<name>A0A2M9Z6W2_9LEPT</name>
<comment type="subunit">
    <text evidence="1">Binds to the N-terminal domain of the chaperone ClpA.</text>
</comment>
<dbReference type="HAMAP" id="MF_00302">
    <property type="entry name" value="ClpS"/>
    <property type="match status" value="1"/>
</dbReference>
<feature type="domain" description="Adaptor protein ClpS core" evidence="2">
    <location>
        <begin position="19"/>
        <end position="98"/>
    </location>
</feature>
<evidence type="ECO:0000313" key="4">
    <source>
        <dbReference type="Proteomes" id="UP000231912"/>
    </source>
</evidence>
<dbReference type="InterPro" id="IPR014719">
    <property type="entry name" value="Ribosomal_bL12_C/ClpS-like"/>
</dbReference>
<accession>A0A2M9Z6W2</accession>
<dbReference type="NCBIfam" id="NF000672">
    <property type="entry name" value="PRK00033.1-5"/>
    <property type="match status" value="1"/>
</dbReference>
<dbReference type="Pfam" id="PF02617">
    <property type="entry name" value="ClpS"/>
    <property type="match status" value="1"/>
</dbReference>
<proteinExistence type="inferred from homology"/>
<dbReference type="Proteomes" id="UP000231912">
    <property type="component" value="Unassembled WGS sequence"/>
</dbReference>
<dbReference type="RefSeq" id="WP_016544773.1">
    <property type="nucleotide sequence ID" value="NZ_NPDT01000012.1"/>
</dbReference>
<keyword evidence="3" id="KW-0378">Hydrolase</keyword>
<evidence type="ECO:0000256" key="1">
    <source>
        <dbReference type="HAMAP-Rule" id="MF_00302"/>
    </source>
</evidence>
<dbReference type="InterPro" id="IPR003769">
    <property type="entry name" value="ClpS_core"/>
</dbReference>
<organism evidence="3 4">
    <name type="scientific">Leptospira wolffii</name>
    <dbReference type="NCBI Taxonomy" id="409998"/>
    <lineage>
        <taxon>Bacteria</taxon>
        <taxon>Pseudomonadati</taxon>
        <taxon>Spirochaetota</taxon>
        <taxon>Spirochaetia</taxon>
        <taxon>Leptospirales</taxon>
        <taxon>Leptospiraceae</taxon>
        <taxon>Leptospira</taxon>
    </lineage>
</organism>
<dbReference type="SUPFAM" id="SSF54736">
    <property type="entry name" value="ClpS-like"/>
    <property type="match status" value="1"/>
</dbReference>
<keyword evidence="3" id="KW-0645">Protease</keyword>
<dbReference type="Gene3D" id="3.30.1390.10">
    <property type="match status" value="1"/>
</dbReference>
<reference evidence="3 4" key="1">
    <citation type="submission" date="2017-07" db="EMBL/GenBank/DDBJ databases">
        <title>Leptospira spp. isolated from tropical soils.</title>
        <authorList>
            <person name="Thibeaux R."/>
            <person name="Iraola G."/>
            <person name="Ferres I."/>
            <person name="Bierque E."/>
            <person name="Girault D."/>
            <person name="Soupe-Gilbert M.-E."/>
            <person name="Picardeau M."/>
            <person name="Goarant C."/>
        </authorList>
    </citation>
    <scope>NUCLEOTIDE SEQUENCE [LARGE SCALE GENOMIC DNA]</scope>
    <source>
        <strain evidence="3 4">FH2-C-A2</strain>
    </source>
</reference>
<dbReference type="GO" id="GO:0008233">
    <property type="term" value="F:peptidase activity"/>
    <property type="evidence" value="ECO:0007669"/>
    <property type="project" value="UniProtKB-KW"/>
</dbReference>
<dbReference type="FunFam" id="3.30.1390.10:FF:000002">
    <property type="entry name" value="ATP-dependent Clp protease adapter protein ClpS"/>
    <property type="match status" value="1"/>
</dbReference>
<dbReference type="PANTHER" id="PTHR33473:SF19">
    <property type="entry name" value="ATP-DEPENDENT CLP PROTEASE ADAPTER PROTEIN CLPS"/>
    <property type="match status" value="1"/>
</dbReference>
<evidence type="ECO:0000313" key="3">
    <source>
        <dbReference type="EMBL" id="PJZ64155.1"/>
    </source>
</evidence>
<dbReference type="InterPro" id="IPR022935">
    <property type="entry name" value="ClpS"/>
</dbReference>
<protein>
    <recommendedName>
        <fullName evidence="1">ATP-dependent Clp protease adapter protein ClpS</fullName>
    </recommendedName>
</protein>
<dbReference type="EMBL" id="NPDT01000012">
    <property type="protein sequence ID" value="PJZ64155.1"/>
    <property type="molecule type" value="Genomic_DNA"/>
</dbReference>
<dbReference type="PANTHER" id="PTHR33473">
    <property type="entry name" value="ATP-DEPENDENT CLP PROTEASE ADAPTER PROTEIN CLPS1, CHLOROPLASTIC"/>
    <property type="match status" value="1"/>
</dbReference>
<dbReference type="GO" id="GO:0030163">
    <property type="term" value="P:protein catabolic process"/>
    <property type="evidence" value="ECO:0007669"/>
    <property type="project" value="InterPro"/>
</dbReference>
<dbReference type="GO" id="GO:0006508">
    <property type="term" value="P:proteolysis"/>
    <property type="evidence" value="ECO:0007669"/>
    <property type="project" value="UniProtKB-UniRule"/>
</dbReference>
<sequence>MSELRTEEETLTREKIKLKRPAKYRVVILNDDYTPMEFVVWILRVVFYRTQVESEQIMLKAHTTGKALCGVYSHDVARTKVNETHMLAEEHGHPLHCQMEIEDGEEES</sequence>
<comment type="similarity">
    <text evidence="1">Belongs to the ClpS family.</text>
</comment>
<dbReference type="AlphaFoldDB" id="A0A2M9Z6W2"/>